<reference evidence="1" key="1">
    <citation type="submission" date="2020-12" db="EMBL/GenBank/DDBJ databases">
        <title>Metabolic potential, ecology and presence of endohyphal bacteria is reflected in genomic diversity of Mucoromycotina.</title>
        <authorList>
            <person name="Muszewska A."/>
            <person name="Okrasinska A."/>
            <person name="Steczkiewicz K."/>
            <person name="Drgas O."/>
            <person name="Orlowska M."/>
            <person name="Perlinska-Lenart U."/>
            <person name="Aleksandrzak-Piekarczyk T."/>
            <person name="Szatraj K."/>
            <person name="Zielenkiewicz U."/>
            <person name="Pilsyk S."/>
            <person name="Malc E."/>
            <person name="Mieczkowski P."/>
            <person name="Kruszewska J.S."/>
            <person name="Biernat P."/>
            <person name="Pawlowska J."/>
        </authorList>
    </citation>
    <scope>NUCLEOTIDE SEQUENCE</scope>
    <source>
        <strain evidence="1">WA0000067209</strain>
    </source>
</reference>
<dbReference type="EMBL" id="JAEPQZ010000002">
    <property type="protein sequence ID" value="KAG2185095.1"/>
    <property type="molecule type" value="Genomic_DNA"/>
</dbReference>
<gene>
    <name evidence="1" type="ORF">INT43_001008</name>
</gene>
<protein>
    <recommendedName>
        <fullName evidence="3">Enhancer of translation termination 1</fullName>
    </recommendedName>
</protein>
<dbReference type="Gene3D" id="1.25.40.10">
    <property type="entry name" value="Tetratricopeptide repeat domain"/>
    <property type="match status" value="1"/>
</dbReference>
<keyword evidence="2" id="KW-1185">Reference proteome</keyword>
<comment type="caution">
    <text evidence="1">The sequence shown here is derived from an EMBL/GenBank/DDBJ whole genome shotgun (WGS) entry which is preliminary data.</text>
</comment>
<proteinExistence type="predicted"/>
<accession>A0A8H7Q3Y5</accession>
<dbReference type="AlphaFoldDB" id="A0A8H7Q3Y5"/>
<evidence type="ECO:0000313" key="2">
    <source>
        <dbReference type="Proteomes" id="UP000654370"/>
    </source>
</evidence>
<dbReference type="Proteomes" id="UP000654370">
    <property type="component" value="Unassembled WGS sequence"/>
</dbReference>
<evidence type="ECO:0000313" key="1">
    <source>
        <dbReference type="EMBL" id="KAG2185095.1"/>
    </source>
</evidence>
<sequence>MKRAANTLDNEGTSKRVKVVKKDRINHASDCSDPQCEGCDVGEVELAFTNEDGSAAETPSALELFHMAMDEAASEGSKSNENGMAKKIFDLALEAYEKEKDQDPLGYAQCLIEFGRYFDVIESVKEGVDNLRGLEKSPKKEEPPISTNELHIAKGRGILVQLNIERAKRIEIFEEIREEDSDEDDDIDPAVLKKLEVTKDEKKLINEAIQSFDKVFKTKTDEDYEKHILLCCNDLRRYGEQLDLPIYKETVNLVLTTAMSYIKSLKDVESNAFALKIWGASLFYEARADYEADNAQQLVETALQKLLAAKTLETDDHDLETTELIGHCKMLLSTISTDEDEVIRHYQEAIDSFKAVVERSNDPDPKLLELIEMLDGGDEEEEEELDDDSD</sequence>
<dbReference type="InterPro" id="IPR011990">
    <property type="entry name" value="TPR-like_helical_dom_sf"/>
</dbReference>
<organism evidence="1 2">
    <name type="scientific">Mortierella isabellina</name>
    <name type="common">Filamentous fungus</name>
    <name type="synonym">Umbelopsis isabellina</name>
    <dbReference type="NCBI Taxonomy" id="91625"/>
    <lineage>
        <taxon>Eukaryota</taxon>
        <taxon>Fungi</taxon>
        <taxon>Fungi incertae sedis</taxon>
        <taxon>Mucoromycota</taxon>
        <taxon>Mucoromycotina</taxon>
        <taxon>Umbelopsidomycetes</taxon>
        <taxon>Umbelopsidales</taxon>
        <taxon>Umbelopsidaceae</taxon>
        <taxon>Umbelopsis</taxon>
    </lineage>
</organism>
<name>A0A8H7Q3Y5_MORIS</name>
<evidence type="ECO:0008006" key="3">
    <source>
        <dbReference type="Google" id="ProtNLM"/>
    </source>
</evidence>
<dbReference type="OrthoDB" id="5573535at2759"/>